<protein>
    <submittedName>
        <fullName evidence="2">Uncharacterized protein</fullName>
    </submittedName>
</protein>
<dbReference type="OrthoDB" id="3534078at2759"/>
<evidence type="ECO:0000313" key="2">
    <source>
        <dbReference type="EMBL" id="KUJ12126.1"/>
    </source>
</evidence>
<dbReference type="RefSeq" id="XP_018066481.1">
    <property type="nucleotide sequence ID" value="XM_018215736.1"/>
</dbReference>
<evidence type="ECO:0000256" key="1">
    <source>
        <dbReference type="SAM" id="MobiDB-lite"/>
    </source>
</evidence>
<feature type="region of interest" description="Disordered" evidence="1">
    <location>
        <begin position="1"/>
        <end position="31"/>
    </location>
</feature>
<reference evidence="2 3" key="1">
    <citation type="submission" date="2015-10" db="EMBL/GenBank/DDBJ databases">
        <title>Full genome of DAOMC 229536 Phialocephala scopiformis, a fungal endophyte of spruce producing the potent anti-insectan compound rugulosin.</title>
        <authorList>
            <consortium name="DOE Joint Genome Institute"/>
            <person name="Walker A.K."/>
            <person name="Frasz S.L."/>
            <person name="Seifert K.A."/>
            <person name="Miller J.D."/>
            <person name="Mondo S.J."/>
            <person name="Labutti K."/>
            <person name="Lipzen A."/>
            <person name="Dockter R."/>
            <person name="Kennedy M."/>
            <person name="Grigoriev I.V."/>
            <person name="Spatafora J.W."/>
        </authorList>
    </citation>
    <scope>NUCLEOTIDE SEQUENCE [LARGE SCALE GENOMIC DNA]</scope>
    <source>
        <strain evidence="2 3">CBS 120377</strain>
    </source>
</reference>
<dbReference type="EMBL" id="KQ947425">
    <property type="protein sequence ID" value="KUJ12126.1"/>
    <property type="molecule type" value="Genomic_DNA"/>
</dbReference>
<feature type="compositionally biased region" description="Polar residues" evidence="1">
    <location>
        <begin position="1"/>
        <end position="12"/>
    </location>
</feature>
<evidence type="ECO:0000313" key="3">
    <source>
        <dbReference type="Proteomes" id="UP000070700"/>
    </source>
</evidence>
<gene>
    <name evidence="2" type="ORF">LY89DRAFT_688593</name>
</gene>
<dbReference type="AlphaFoldDB" id="A0A194WVY3"/>
<feature type="compositionally biased region" description="Polar residues" evidence="1">
    <location>
        <begin position="216"/>
        <end position="229"/>
    </location>
</feature>
<name>A0A194WVY3_MOLSC</name>
<proteinExistence type="predicted"/>
<feature type="region of interest" description="Disordered" evidence="1">
    <location>
        <begin position="90"/>
        <end position="122"/>
    </location>
</feature>
<feature type="region of interest" description="Disordered" evidence="1">
    <location>
        <begin position="184"/>
        <end position="236"/>
    </location>
</feature>
<organism evidence="2 3">
    <name type="scientific">Mollisia scopiformis</name>
    <name type="common">Conifer needle endophyte fungus</name>
    <name type="synonym">Phialocephala scopiformis</name>
    <dbReference type="NCBI Taxonomy" id="149040"/>
    <lineage>
        <taxon>Eukaryota</taxon>
        <taxon>Fungi</taxon>
        <taxon>Dikarya</taxon>
        <taxon>Ascomycota</taxon>
        <taxon>Pezizomycotina</taxon>
        <taxon>Leotiomycetes</taxon>
        <taxon>Helotiales</taxon>
        <taxon>Mollisiaceae</taxon>
        <taxon>Mollisia</taxon>
    </lineage>
</organism>
<dbReference type="Proteomes" id="UP000070700">
    <property type="component" value="Unassembled WGS sequence"/>
</dbReference>
<accession>A0A194WVY3</accession>
<sequence length="236" mass="26340">MEAQQMYDSQHYISDVPPWLESPGQADNQYLDAQPVGNANYNLDQIDPALWQYQEEQFLNTQGTASSVHGPAEALIIDPRLKSMPQQDTLHRDMMPQPPNNSYRGISSREQEQPGPSPQPFSQVFVVPITDQFPGSETSLDSNSMFCDFPGIAFRSFLPEGVNTPMSASRNLSVSDQGRKRMFDPNTDRPIVMHGPTQPQVYGPFKRKVPGESEHSSSQSTPYASSLSRLATPDMF</sequence>
<dbReference type="KEGG" id="psco:LY89DRAFT_688593"/>
<dbReference type="GeneID" id="28825462"/>
<keyword evidence="3" id="KW-1185">Reference proteome</keyword>
<dbReference type="InParanoid" id="A0A194WVY3"/>